<dbReference type="EMBL" id="ASPP01021022">
    <property type="protein sequence ID" value="ETO12850.1"/>
    <property type="molecule type" value="Genomic_DNA"/>
</dbReference>
<evidence type="ECO:0000313" key="3">
    <source>
        <dbReference type="Proteomes" id="UP000023152"/>
    </source>
</evidence>
<reference evidence="2 3" key="1">
    <citation type="journal article" date="2013" name="Curr. Biol.">
        <title>The Genome of the Foraminiferan Reticulomyxa filosa.</title>
        <authorList>
            <person name="Glockner G."/>
            <person name="Hulsmann N."/>
            <person name="Schleicher M."/>
            <person name="Noegel A.A."/>
            <person name="Eichinger L."/>
            <person name="Gallinger C."/>
            <person name="Pawlowski J."/>
            <person name="Sierra R."/>
            <person name="Euteneuer U."/>
            <person name="Pillet L."/>
            <person name="Moustafa A."/>
            <person name="Platzer M."/>
            <person name="Groth M."/>
            <person name="Szafranski K."/>
            <person name="Schliwa M."/>
        </authorList>
    </citation>
    <scope>NUCLEOTIDE SEQUENCE [LARGE SCALE GENOMIC DNA]</scope>
</reference>
<keyword evidence="1" id="KW-0175">Coiled coil</keyword>
<evidence type="ECO:0000313" key="2">
    <source>
        <dbReference type="EMBL" id="ETO12850.1"/>
    </source>
</evidence>
<protein>
    <submittedName>
        <fullName evidence="2">Uncharacterized protein</fullName>
    </submittedName>
</protein>
<gene>
    <name evidence="2" type="ORF">RFI_24525</name>
</gene>
<feature type="coiled-coil region" evidence="1">
    <location>
        <begin position="114"/>
        <end position="155"/>
    </location>
</feature>
<comment type="caution">
    <text evidence="2">The sequence shown here is derived from an EMBL/GenBank/DDBJ whole genome shotgun (WGS) entry which is preliminary data.</text>
</comment>
<proteinExistence type="predicted"/>
<dbReference type="Proteomes" id="UP000023152">
    <property type="component" value="Unassembled WGS sequence"/>
</dbReference>
<dbReference type="Gene3D" id="1.10.287.1490">
    <property type="match status" value="1"/>
</dbReference>
<organism evidence="2 3">
    <name type="scientific">Reticulomyxa filosa</name>
    <dbReference type="NCBI Taxonomy" id="46433"/>
    <lineage>
        <taxon>Eukaryota</taxon>
        <taxon>Sar</taxon>
        <taxon>Rhizaria</taxon>
        <taxon>Retaria</taxon>
        <taxon>Foraminifera</taxon>
        <taxon>Monothalamids</taxon>
        <taxon>Reticulomyxidae</taxon>
        <taxon>Reticulomyxa</taxon>
    </lineage>
</organism>
<keyword evidence="3" id="KW-1185">Reference proteome</keyword>
<evidence type="ECO:0000256" key="1">
    <source>
        <dbReference type="SAM" id="Coils"/>
    </source>
</evidence>
<name>X6MIG8_RETFI</name>
<sequence length="203" mass="23426">MCEKSINKWNIKQQTLVLVKNDIQISDFDISYDATDISEIQTSARAPVSSLPPAKALKNVSCIRSKIGQLEQKTSRQEAALENYEAGFKQLNRKFEPFKMEMEKYTDKKMFELKRMIENVIESNKKTMKRFENEIESVRNEHAKASNEIQHLQGQVTYVAECIAQLQNQVFGNYEITDDSRVSHKEANVKYSILSASEQTKFT</sequence>
<accession>X6MIG8</accession>
<dbReference type="AlphaFoldDB" id="X6MIG8"/>